<dbReference type="Proteomes" id="UP000494206">
    <property type="component" value="Unassembled WGS sequence"/>
</dbReference>
<dbReference type="AlphaFoldDB" id="A0A8S1F746"/>
<evidence type="ECO:0000313" key="2">
    <source>
        <dbReference type="EMBL" id="CAB3408286.1"/>
    </source>
</evidence>
<keyword evidence="1" id="KW-0732">Signal</keyword>
<comment type="caution">
    <text evidence="2">The sequence shown here is derived from an EMBL/GenBank/DDBJ whole genome shotgun (WGS) entry which is preliminary data.</text>
</comment>
<evidence type="ECO:0000313" key="3">
    <source>
        <dbReference type="Proteomes" id="UP000494206"/>
    </source>
</evidence>
<name>A0A8S1F746_9PELO</name>
<sequence>MNLLAVFLGVLCFLATFGEAIEVRRIKSHRTISGKPANFLQRSLPCKYQADCPFETICDNNYCLTLDELFKKYDEH</sequence>
<evidence type="ECO:0000256" key="1">
    <source>
        <dbReference type="SAM" id="SignalP"/>
    </source>
</evidence>
<accession>A0A8S1F746</accession>
<gene>
    <name evidence="2" type="ORF">CBOVIS_LOCUS10083</name>
</gene>
<feature type="signal peptide" evidence="1">
    <location>
        <begin position="1"/>
        <end position="20"/>
    </location>
</feature>
<dbReference type="EMBL" id="CADEPM010000007">
    <property type="protein sequence ID" value="CAB3408286.1"/>
    <property type="molecule type" value="Genomic_DNA"/>
</dbReference>
<dbReference type="OrthoDB" id="5849734at2759"/>
<feature type="chain" id="PRO_5035752523" evidence="1">
    <location>
        <begin position="21"/>
        <end position="76"/>
    </location>
</feature>
<proteinExistence type="predicted"/>
<reference evidence="2 3" key="1">
    <citation type="submission" date="2020-04" db="EMBL/GenBank/DDBJ databases">
        <authorList>
            <person name="Laetsch R D."/>
            <person name="Stevens L."/>
            <person name="Kumar S."/>
            <person name="Blaxter L. M."/>
        </authorList>
    </citation>
    <scope>NUCLEOTIDE SEQUENCE [LARGE SCALE GENOMIC DNA]</scope>
</reference>
<organism evidence="2 3">
    <name type="scientific">Caenorhabditis bovis</name>
    <dbReference type="NCBI Taxonomy" id="2654633"/>
    <lineage>
        <taxon>Eukaryota</taxon>
        <taxon>Metazoa</taxon>
        <taxon>Ecdysozoa</taxon>
        <taxon>Nematoda</taxon>
        <taxon>Chromadorea</taxon>
        <taxon>Rhabditida</taxon>
        <taxon>Rhabditina</taxon>
        <taxon>Rhabditomorpha</taxon>
        <taxon>Rhabditoidea</taxon>
        <taxon>Rhabditidae</taxon>
        <taxon>Peloderinae</taxon>
        <taxon>Caenorhabditis</taxon>
    </lineage>
</organism>
<keyword evidence="3" id="KW-1185">Reference proteome</keyword>
<protein>
    <submittedName>
        <fullName evidence="2">Uncharacterized protein</fullName>
    </submittedName>
</protein>